<dbReference type="Proteomes" id="UP001152320">
    <property type="component" value="Chromosome 20"/>
</dbReference>
<sequence length="304" mass="33633">MSLAAAVFYGVSSGSLAFINKLAVTTYDFRFPAFLLLFQMIFTACVLKLLKVIGKVNFEEWSLEAGWTCAVPSLFYAFHAVFALTALSDLNIPMYNVIKRCVPLVNIFLAACFLKERRPSWKIATSVFIITSGCIIAGFGDMDFSMKAYLSGVVSIFSQGLYLTFVQKLSIERQHSAVEILYINSINCLPLFMIHVAVSREILLAIPYLQSCSLEFYAVFLAVICAGCVLNYSMFLCTTMNSALTTSVVGVVKSVVTTVIGMFSFGGVQPTVLILTGIFMNTVGGIWYTYLKYQEKLAKEELPK</sequence>
<keyword evidence="4 5" id="KW-0472">Membrane</keyword>
<reference evidence="7" key="1">
    <citation type="submission" date="2021-10" db="EMBL/GenBank/DDBJ databases">
        <title>Tropical sea cucumber genome reveals ecological adaptation and Cuvierian tubules defense mechanism.</title>
        <authorList>
            <person name="Chen T."/>
        </authorList>
    </citation>
    <scope>NUCLEOTIDE SEQUENCE</scope>
    <source>
        <strain evidence="7">Nanhai2018</strain>
        <tissue evidence="7">Muscle</tissue>
    </source>
</reference>
<dbReference type="EMBL" id="JAIZAY010000020">
    <property type="protein sequence ID" value="KAJ8022409.1"/>
    <property type="molecule type" value="Genomic_DNA"/>
</dbReference>
<evidence type="ECO:0000256" key="5">
    <source>
        <dbReference type="SAM" id="Phobius"/>
    </source>
</evidence>
<proteinExistence type="predicted"/>
<evidence type="ECO:0000313" key="8">
    <source>
        <dbReference type="Proteomes" id="UP001152320"/>
    </source>
</evidence>
<feature type="transmembrane region" description="Helical" evidence="5">
    <location>
        <begin position="33"/>
        <end position="53"/>
    </location>
</feature>
<feature type="transmembrane region" description="Helical" evidence="5">
    <location>
        <begin position="65"/>
        <end position="85"/>
    </location>
</feature>
<dbReference type="InterPro" id="IPR004853">
    <property type="entry name" value="Sugar_P_trans_dom"/>
</dbReference>
<feature type="transmembrane region" description="Helical" evidence="5">
    <location>
        <begin position="243"/>
        <end position="265"/>
    </location>
</feature>
<feature type="transmembrane region" description="Helical" evidence="5">
    <location>
        <begin position="271"/>
        <end position="291"/>
    </location>
</feature>
<comment type="caution">
    <text evidence="7">The sequence shown here is derived from an EMBL/GenBank/DDBJ whole genome shotgun (WGS) entry which is preliminary data.</text>
</comment>
<protein>
    <submittedName>
        <fullName evidence="7">UDP-galactose/UDP-glucose transporter 7</fullName>
    </submittedName>
</protein>
<dbReference type="AlphaFoldDB" id="A0A9Q0YKS4"/>
<accession>A0A9Q0YKS4</accession>
<dbReference type="OrthoDB" id="417037at2759"/>
<feature type="domain" description="Sugar phosphate transporter" evidence="6">
    <location>
        <begin position="7"/>
        <end position="285"/>
    </location>
</feature>
<gene>
    <name evidence="7" type="ORF">HOLleu_37295</name>
</gene>
<dbReference type="PANTHER" id="PTHR11132">
    <property type="entry name" value="SOLUTE CARRIER FAMILY 35"/>
    <property type="match status" value="1"/>
</dbReference>
<feature type="transmembrane region" description="Helical" evidence="5">
    <location>
        <begin position="146"/>
        <end position="165"/>
    </location>
</feature>
<evidence type="ECO:0000256" key="1">
    <source>
        <dbReference type="ARBA" id="ARBA00004141"/>
    </source>
</evidence>
<evidence type="ECO:0000256" key="4">
    <source>
        <dbReference type="ARBA" id="ARBA00023136"/>
    </source>
</evidence>
<evidence type="ECO:0000259" key="6">
    <source>
        <dbReference type="Pfam" id="PF03151"/>
    </source>
</evidence>
<keyword evidence="8" id="KW-1185">Reference proteome</keyword>
<feature type="transmembrane region" description="Helical" evidence="5">
    <location>
        <begin position="97"/>
        <end position="114"/>
    </location>
</feature>
<evidence type="ECO:0000313" key="7">
    <source>
        <dbReference type="EMBL" id="KAJ8022409.1"/>
    </source>
</evidence>
<evidence type="ECO:0000256" key="3">
    <source>
        <dbReference type="ARBA" id="ARBA00022989"/>
    </source>
</evidence>
<feature type="transmembrane region" description="Helical" evidence="5">
    <location>
        <begin position="177"/>
        <end position="196"/>
    </location>
</feature>
<keyword evidence="3 5" id="KW-1133">Transmembrane helix</keyword>
<feature type="transmembrane region" description="Helical" evidence="5">
    <location>
        <begin position="121"/>
        <end position="140"/>
    </location>
</feature>
<keyword evidence="2 5" id="KW-0812">Transmembrane</keyword>
<name>A0A9Q0YKS4_HOLLE</name>
<dbReference type="InterPro" id="IPR050186">
    <property type="entry name" value="TPT_transporter"/>
</dbReference>
<evidence type="ECO:0000256" key="2">
    <source>
        <dbReference type="ARBA" id="ARBA00022692"/>
    </source>
</evidence>
<dbReference type="GO" id="GO:0016020">
    <property type="term" value="C:membrane"/>
    <property type="evidence" value="ECO:0007669"/>
    <property type="project" value="UniProtKB-SubCell"/>
</dbReference>
<dbReference type="Pfam" id="PF03151">
    <property type="entry name" value="TPT"/>
    <property type="match status" value="1"/>
</dbReference>
<feature type="transmembrane region" description="Helical" evidence="5">
    <location>
        <begin position="216"/>
        <end position="236"/>
    </location>
</feature>
<comment type="subcellular location">
    <subcellularLocation>
        <location evidence="1">Membrane</location>
        <topology evidence="1">Multi-pass membrane protein</topology>
    </subcellularLocation>
</comment>
<organism evidence="7 8">
    <name type="scientific">Holothuria leucospilota</name>
    <name type="common">Black long sea cucumber</name>
    <name type="synonym">Mertensiothuria leucospilota</name>
    <dbReference type="NCBI Taxonomy" id="206669"/>
    <lineage>
        <taxon>Eukaryota</taxon>
        <taxon>Metazoa</taxon>
        <taxon>Echinodermata</taxon>
        <taxon>Eleutherozoa</taxon>
        <taxon>Echinozoa</taxon>
        <taxon>Holothuroidea</taxon>
        <taxon>Aspidochirotacea</taxon>
        <taxon>Aspidochirotida</taxon>
        <taxon>Holothuriidae</taxon>
        <taxon>Holothuria</taxon>
    </lineage>
</organism>